<name>A0A9X8CZZ4_9BURK</name>
<evidence type="ECO:0000259" key="1">
    <source>
        <dbReference type="PROSITE" id="PS51746"/>
    </source>
</evidence>
<dbReference type="InterPro" id="IPR036457">
    <property type="entry name" value="PPM-type-like_dom_sf"/>
</dbReference>
<comment type="caution">
    <text evidence="2">The sequence shown here is derived from an EMBL/GenBank/DDBJ whole genome shotgun (WGS) entry which is preliminary data.</text>
</comment>
<dbReference type="Gene3D" id="3.60.40.10">
    <property type="entry name" value="PPM-type phosphatase domain"/>
    <property type="match status" value="1"/>
</dbReference>
<dbReference type="EMBL" id="QXMN01000053">
    <property type="protein sequence ID" value="RIX74288.1"/>
    <property type="molecule type" value="Genomic_DNA"/>
</dbReference>
<keyword evidence="3" id="KW-1185">Reference proteome</keyword>
<feature type="domain" description="PPM-type phosphatase" evidence="1">
    <location>
        <begin position="9"/>
        <end position="250"/>
    </location>
</feature>
<reference evidence="2 3" key="1">
    <citation type="submission" date="2018-09" db="EMBL/GenBank/DDBJ databases">
        <title>Acidovorax cavernicola nov. sp. isolated from Gruta de las Maravillas (Aracena, Spain).</title>
        <authorList>
            <person name="Jurado V."/>
            <person name="Gutierrez-Patricio S."/>
            <person name="Gonzalez-Pimentel J.L."/>
            <person name="Miller A.Z."/>
            <person name="Laiz L."/>
            <person name="Saiz-Jimenez C."/>
        </authorList>
    </citation>
    <scope>NUCLEOTIDE SEQUENCE [LARGE SCALE GENOMIC DNA]</scope>
    <source>
        <strain evidence="2 3">1011MAR4D40.2</strain>
    </source>
</reference>
<accession>A0A9X8CZZ4</accession>
<dbReference type="SMART" id="SM00332">
    <property type="entry name" value="PP2Cc"/>
    <property type="match status" value="1"/>
</dbReference>
<dbReference type="InterPro" id="IPR001932">
    <property type="entry name" value="PPM-type_phosphatase-like_dom"/>
</dbReference>
<dbReference type="OrthoDB" id="9801841at2"/>
<dbReference type="Pfam" id="PF13672">
    <property type="entry name" value="PP2C_2"/>
    <property type="match status" value="1"/>
</dbReference>
<dbReference type="SUPFAM" id="SSF81606">
    <property type="entry name" value="PP2C-like"/>
    <property type="match status" value="1"/>
</dbReference>
<sequence>MPEATRAFAVPISTSQFSCVGERSGNQDAIGYHVDDHFACFVVSDGVGGTAGGELAARTAVDTMLNAAVDVPSITDDAIQRYVNGANSAILAKQRELTAQHKMSATVVALFIDRDTSQARWAHAGDSRLYRYRRGLVIDQTEDHSLARRAGHANTAAQTGPLVASNLLYRALGARHELVPALSPVQTLADGDAFLLCTDGLWQRLSQPVMERCLQLAASAEEWLALLRRAAETRGGEESGDNYSALAVWVGAPQQVTLAAGAG</sequence>
<dbReference type="PROSITE" id="PS51746">
    <property type="entry name" value="PPM_2"/>
    <property type="match status" value="1"/>
</dbReference>
<dbReference type="AlphaFoldDB" id="A0A9X8CZZ4"/>
<organism evidence="2 3">
    <name type="scientific">Acidovorax cavernicola</name>
    <dbReference type="NCBI Taxonomy" id="1675792"/>
    <lineage>
        <taxon>Bacteria</taxon>
        <taxon>Pseudomonadati</taxon>
        <taxon>Pseudomonadota</taxon>
        <taxon>Betaproteobacteria</taxon>
        <taxon>Burkholderiales</taxon>
        <taxon>Comamonadaceae</taxon>
        <taxon>Acidovorax</taxon>
    </lineage>
</organism>
<proteinExistence type="predicted"/>
<evidence type="ECO:0000313" key="2">
    <source>
        <dbReference type="EMBL" id="RIX74288.1"/>
    </source>
</evidence>
<dbReference type="SMART" id="SM00331">
    <property type="entry name" value="PP2C_SIG"/>
    <property type="match status" value="1"/>
</dbReference>
<gene>
    <name evidence="2" type="ORF">D3H34_27670</name>
</gene>
<protein>
    <submittedName>
        <fullName evidence="2">Serine/threonine-protein phosphatase</fullName>
    </submittedName>
</protein>
<dbReference type="CDD" id="cd00143">
    <property type="entry name" value="PP2Cc"/>
    <property type="match status" value="1"/>
</dbReference>
<dbReference type="Proteomes" id="UP000265619">
    <property type="component" value="Unassembled WGS sequence"/>
</dbReference>
<evidence type="ECO:0000313" key="3">
    <source>
        <dbReference type="Proteomes" id="UP000265619"/>
    </source>
</evidence>
<dbReference type="RefSeq" id="WP_119557759.1">
    <property type="nucleotide sequence ID" value="NZ_QXMN01000053.1"/>
</dbReference>